<evidence type="ECO:0000313" key="21">
    <source>
        <dbReference type="EMBL" id="PWB76439.1"/>
    </source>
</evidence>
<feature type="binding site" evidence="19">
    <location>
        <position position="321"/>
    </location>
    <ligand>
        <name>GTP</name>
        <dbReference type="ChEBI" id="CHEBI:37565"/>
    </ligand>
</feature>
<keyword evidence="9 19" id="KW-0547">Nucleotide-binding</keyword>
<dbReference type="UniPathway" id="UPA00275">
    <property type="reaction ID" value="UER00399"/>
</dbReference>
<dbReference type="PANTHER" id="PTHR21327:SF18">
    <property type="entry name" value="3,4-DIHYDROXY-2-BUTANONE 4-PHOSPHATE SYNTHASE"/>
    <property type="match status" value="1"/>
</dbReference>
<evidence type="ECO:0000256" key="13">
    <source>
        <dbReference type="ARBA" id="ARBA00023134"/>
    </source>
</evidence>
<evidence type="ECO:0000256" key="9">
    <source>
        <dbReference type="ARBA" id="ARBA00022741"/>
    </source>
</evidence>
<evidence type="ECO:0000256" key="4">
    <source>
        <dbReference type="ARBA" id="ARBA00004853"/>
    </source>
</evidence>
<dbReference type="NCBIfam" id="NF001591">
    <property type="entry name" value="PRK00393.1"/>
    <property type="match status" value="1"/>
</dbReference>
<feature type="binding site" evidence="19">
    <location>
        <position position="147"/>
    </location>
    <ligand>
        <name>Mg(2+)</name>
        <dbReference type="ChEBI" id="CHEBI:18420"/>
        <label>2</label>
    </ligand>
</feature>
<reference evidence="21 22" key="1">
    <citation type="journal article" date="2018" name="ISME J.">
        <title>A methanotrophic archaeon couples anaerobic oxidation of methane to Fe(III) reduction.</title>
        <authorList>
            <person name="Cai C."/>
            <person name="Leu A.O."/>
            <person name="Xie G.J."/>
            <person name="Guo J."/>
            <person name="Feng Y."/>
            <person name="Zhao J.X."/>
            <person name="Tyson G.W."/>
            <person name="Yuan Z."/>
            <person name="Hu S."/>
        </authorList>
    </citation>
    <scope>NUCLEOTIDE SEQUENCE [LARGE SCALE GENOMIC DNA]</scope>
    <source>
        <strain evidence="21">FeB_12</strain>
    </source>
</reference>
<comment type="similarity">
    <text evidence="6 19">In the N-terminal section; belongs to the DHBP synthase family.</text>
</comment>
<feature type="binding site" evidence="19">
    <location>
        <begin position="256"/>
        <end position="260"/>
    </location>
    <ligand>
        <name>GTP</name>
        <dbReference type="ChEBI" id="CHEBI:37565"/>
    </ligand>
</feature>
<dbReference type="InterPro" id="IPR032677">
    <property type="entry name" value="GTP_cyclohydro_II"/>
</dbReference>
<keyword evidence="8 19" id="KW-0479">Metal-binding</keyword>
<feature type="binding site" evidence="19">
    <location>
        <begin position="299"/>
        <end position="301"/>
    </location>
    <ligand>
        <name>GTP</name>
        <dbReference type="ChEBI" id="CHEBI:37565"/>
    </ligand>
</feature>
<evidence type="ECO:0000256" key="8">
    <source>
        <dbReference type="ARBA" id="ARBA00022723"/>
    </source>
</evidence>
<feature type="site" description="Essential for DHBP synthase activity" evidence="19">
    <location>
        <position position="168"/>
    </location>
</feature>
<comment type="function">
    <text evidence="3 19">Catalyzes the conversion of D-ribulose 5-phosphate to formate and 3,4-dihydroxy-2-butanone 4-phosphate.</text>
</comment>
<dbReference type="AlphaFoldDB" id="A0A855X4V5"/>
<dbReference type="InterPro" id="IPR016299">
    <property type="entry name" value="Riboflavin_synth_RibBA"/>
</dbReference>
<keyword evidence="7 19" id="KW-0686">Riboflavin biosynthesis</keyword>
<evidence type="ECO:0000256" key="5">
    <source>
        <dbReference type="ARBA" id="ARBA00004904"/>
    </source>
</evidence>
<evidence type="ECO:0000256" key="15">
    <source>
        <dbReference type="ARBA" id="ARBA00023239"/>
    </source>
</evidence>
<evidence type="ECO:0000256" key="18">
    <source>
        <dbReference type="ARBA" id="ARBA00049295"/>
    </source>
</evidence>
<comment type="pathway">
    <text evidence="5 19">Cofactor biosynthesis; riboflavin biosynthesis; 2-hydroxy-3-oxobutyl phosphate from D-ribulose 5-phosphate: step 1/1.</text>
</comment>
<dbReference type="EC" id="4.1.99.12" evidence="19"/>
<dbReference type="HAMAP" id="MF_01283">
    <property type="entry name" value="RibBA"/>
    <property type="match status" value="1"/>
</dbReference>
<keyword evidence="14 19" id="KW-0464">Manganese</keyword>
<dbReference type="NCBIfam" id="TIGR00505">
    <property type="entry name" value="ribA"/>
    <property type="match status" value="1"/>
</dbReference>
<evidence type="ECO:0000256" key="6">
    <source>
        <dbReference type="ARBA" id="ARBA00005520"/>
    </source>
</evidence>
<dbReference type="SUPFAM" id="SSF142695">
    <property type="entry name" value="RibA-like"/>
    <property type="match status" value="1"/>
</dbReference>
<dbReference type="Pfam" id="PF00925">
    <property type="entry name" value="GTP_cyclohydro2"/>
    <property type="match status" value="1"/>
</dbReference>
<dbReference type="GO" id="GO:0008686">
    <property type="term" value="F:3,4-dihydroxy-2-butanone-4-phosphate synthase activity"/>
    <property type="evidence" value="ECO:0007669"/>
    <property type="project" value="UniProtKB-UniRule"/>
</dbReference>
<evidence type="ECO:0000313" key="22">
    <source>
        <dbReference type="Proteomes" id="UP000250918"/>
    </source>
</evidence>
<dbReference type="InterPro" id="IPR036144">
    <property type="entry name" value="RibA-like_sf"/>
</dbReference>
<dbReference type="Gene3D" id="3.40.50.10990">
    <property type="entry name" value="GTP cyclohydrolase II"/>
    <property type="match status" value="1"/>
</dbReference>
<dbReference type="GO" id="GO:0009231">
    <property type="term" value="P:riboflavin biosynthetic process"/>
    <property type="evidence" value="ECO:0007669"/>
    <property type="project" value="UniProtKB-UniRule"/>
</dbReference>
<dbReference type="GO" id="GO:0005829">
    <property type="term" value="C:cytosol"/>
    <property type="evidence" value="ECO:0007669"/>
    <property type="project" value="TreeGrafter"/>
</dbReference>
<comment type="caution">
    <text evidence="21">The sequence shown here is derived from an EMBL/GenBank/DDBJ whole genome shotgun (WGS) entry which is preliminary data.</text>
</comment>
<dbReference type="EMBL" id="PQAP01000001">
    <property type="protein sequence ID" value="PWB76439.1"/>
    <property type="molecule type" value="Genomic_DNA"/>
</dbReference>
<dbReference type="InterPro" id="IPR000422">
    <property type="entry name" value="DHBP_synthase_RibB"/>
</dbReference>
<feature type="binding site" evidence="19">
    <location>
        <position position="272"/>
    </location>
    <ligand>
        <name>Zn(2+)</name>
        <dbReference type="ChEBI" id="CHEBI:29105"/>
        <note>catalytic</note>
    </ligand>
</feature>
<dbReference type="Proteomes" id="UP000250918">
    <property type="component" value="Unassembled WGS sequence"/>
</dbReference>
<dbReference type="GO" id="GO:0003935">
    <property type="term" value="F:GTP cyclohydrolase II activity"/>
    <property type="evidence" value="ECO:0007669"/>
    <property type="project" value="UniProtKB-UniRule"/>
</dbReference>
<feature type="binding site" evidence="19">
    <location>
        <position position="36"/>
    </location>
    <ligand>
        <name>D-ribulose 5-phosphate</name>
        <dbReference type="ChEBI" id="CHEBI:58121"/>
    </ligand>
</feature>
<feature type="site" description="Essential for DHBP synthase activity" evidence="19">
    <location>
        <position position="130"/>
    </location>
</feature>
<keyword evidence="10 19" id="KW-0378">Hydrolase</keyword>
<evidence type="ECO:0000256" key="7">
    <source>
        <dbReference type="ARBA" id="ARBA00022619"/>
    </source>
</evidence>
<dbReference type="HAMAP" id="MF_00180">
    <property type="entry name" value="RibB"/>
    <property type="match status" value="1"/>
</dbReference>
<dbReference type="NCBIfam" id="NF006803">
    <property type="entry name" value="PRK09311.1"/>
    <property type="match status" value="1"/>
</dbReference>
<dbReference type="HAMAP" id="MF_00179">
    <property type="entry name" value="RibA"/>
    <property type="match status" value="1"/>
</dbReference>
<dbReference type="GO" id="GO:0005525">
    <property type="term" value="F:GTP binding"/>
    <property type="evidence" value="ECO:0007669"/>
    <property type="project" value="UniProtKB-KW"/>
</dbReference>
<dbReference type="GO" id="GO:0008270">
    <property type="term" value="F:zinc ion binding"/>
    <property type="evidence" value="ECO:0007669"/>
    <property type="project" value="UniProtKB-UniRule"/>
</dbReference>
<dbReference type="GO" id="GO:0030145">
    <property type="term" value="F:manganese ion binding"/>
    <property type="evidence" value="ECO:0007669"/>
    <property type="project" value="UniProtKB-UniRule"/>
</dbReference>
<evidence type="ECO:0000259" key="20">
    <source>
        <dbReference type="Pfam" id="PF00925"/>
    </source>
</evidence>
<dbReference type="NCBIfam" id="TIGR00506">
    <property type="entry name" value="ribB"/>
    <property type="match status" value="1"/>
</dbReference>
<feature type="binding site" evidence="19">
    <location>
        <position position="356"/>
    </location>
    <ligand>
        <name>GTP</name>
        <dbReference type="ChEBI" id="CHEBI:37565"/>
    </ligand>
</feature>
<comment type="function">
    <text evidence="17 19">Catalyzes the conversion of GTP to 2,5-diamino-6-ribosylamino-4(3H)-pyrimidinone 5'-phosphate (DARP), formate and pyrophosphate.</text>
</comment>
<keyword evidence="13 19" id="KW-0342">GTP-binding</keyword>
<feature type="binding site" evidence="19">
    <location>
        <position position="168"/>
    </location>
    <ligand>
        <name>D-ribulose 5-phosphate</name>
        <dbReference type="ChEBI" id="CHEBI:58121"/>
    </ligand>
</feature>
<keyword evidence="12 19" id="KW-0460">Magnesium</keyword>
<evidence type="ECO:0000256" key="11">
    <source>
        <dbReference type="ARBA" id="ARBA00022833"/>
    </source>
</evidence>
<evidence type="ECO:0000256" key="2">
    <source>
        <dbReference type="ARBA" id="ARBA00001936"/>
    </source>
</evidence>
<comment type="similarity">
    <text evidence="19">In the C-terminal section; belongs to the GTP cyclohydrolase II family.</text>
</comment>
<feature type="region of interest" description="DHBP synthase" evidence="19">
    <location>
        <begin position="1"/>
        <end position="205"/>
    </location>
</feature>
<keyword evidence="15 19" id="KW-0456">Lyase</keyword>
<feature type="binding site" evidence="19">
    <location>
        <begin position="144"/>
        <end position="148"/>
    </location>
    <ligand>
        <name>D-ribulose 5-phosphate</name>
        <dbReference type="ChEBI" id="CHEBI:58121"/>
    </ligand>
</feature>
<comment type="cofactor">
    <cofactor evidence="19">
        <name>Zn(2+)</name>
        <dbReference type="ChEBI" id="CHEBI:29105"/>
    </cofactor>
    <text evidence="19">Binds 1 zinc ion per subunit.</text>
</comment>
<gene>
    <name evidence="19" type="primary">ribBA</name>
    <name evidence="21" type="ORF">C3F09_00275</name>
</gene>
<dbReference type="FunFam" id="3.90.870.10:FF:000001">
    <property type="entry name" value="Riboflavin biosynthesis protein RibBA"/>
    <property type="match status" value="1"/>
</dbReference>
<feature type="binding site" evidence="19">
    <location>
        <position position="261"/>
    </location>
    <ligand>
        <name>Zn(2+)</name>
        <dbReference type="ChEBI" id="CHEBI:29105"/>
        <note>catalytic</note>
    </ligand>
</feature>
<feature type="binding site" evidence="19">
    <location>
        <begin position="31"/>
        <end position="32"/>
    </location>
    <ligand>
        <name>D-ribulose 5-phosphate</name>
        <dbReference type="ChEBI" id="CHEBI:58121"/>
    </ligand>
</feature>
<dbReference type="SUPFAM" id="SSF55821">
    <property type="entry name" value="YrdC/RibB"/>
    <property type="match status" value="1"/>
</dbReference>
<dbReference type="Pfam" id="PF00926">
    <property type="entry name" value="DHBP_synthase"/>
    <property type="match status" value="1"/>
</dbReference>
<feature type="active site" description="Nucleophile; for GTP cyclohydrolase activity" evidence="19">
    <location>
        <position position="335"/>
    </location>
</feature>
<comment type="catalytic activity">
    <reaction evidence="1 19">
        <text>D-ribulose 5-phosphate = (2S)-2-hydroxy-3-oxobutyl phosphate + formate + H(+)</text>
        <dbReference type="Rhea" id="RHEA:18457"/>
        <dbReference type="ChEBI" id="CHEBI:15378"/>
        <dbReference type="ChEBI" id="CHEBI:15740"/>
        <dbReference type="ChEBI" id="CHEBI:58121"/>
        <dbReference type="ChEBI" id="CHEBI:58830"/>
        <dbReference type="EC" id="4.1.99.12"/>
    </reaction>
</comment>
<evidence type="ECO:0000256" key="3">
    <source>
        <dbReference type="ARBA" id="ARBA00002284"/>
    </source>
</evidence>
<sequence length="404" mass="44664">MGLDVHFDSIPDAIDEIRRGKCIVVIDDEDRENEGDLIMAAETVTPEAINFLAKHGRGLICVPMTEDRIERLKLHPMVTQNTAKLGTRFTVSVDALEGTTTGISAHDRALTIKVLADDHSRPEDLGRPGHVFPIRALSGGVLARAGHTEATVDLARMAGLKSIGVLCEIMDDDGTMMRTPKLAEFARNFGLKFITVRDLIAYRHKTERLVTRVTTVDFPTEYGTFKLHLYKSQTDDHHHLALTKGEVAGKPNILVRVHSSCLTGDVFGSKRCDCGPQLQTAMRMVENEGMGVVLYMRQEGRGIGLANKILAYKLQEAGRDTVEANEELGFEADLRDYGIGAQILADLGLTSIRLLTNNPRKVIGLQGYGLEIVQRIPLEINPSDHNQRYLETKRDKLGHLLNLG</sequence>
<feature type="binding site" evidence="19">
    <location>
        <position position="32"/>
    </location>
    <ligand>
        <name>Mg(2+)</name>
        <dbReference type="ChEBI" id="CHEBI:18420"/>
        <label>2</label>
    </ligand>
</feature>
<comment type="pathway">
    <text evidence="4 19">Cofactor biosynthesis; riboflavin biosynthesis; 5-amino-6-(D-ribitylamino)uracil from GTP: step 1/4.</text>
</comment>
<evidence type="ECO:0000256" key="17">
    <source>
        <dbReference type="ARBA" id="ARBA00043932"/>
    </source>
</evidence>
<feature type="domain" description="GTP cyclohydrolase II" evidence="20">
    <location>
        <begin position="212"/>
        <end position="377"/>
    </location>
</feature>
<evidence type="ECO:0000256" key="12">
    <source>
        <dbReference type="ARBA" id="ARBA00022842"/>
    </source>
</evidence>
<dbReference type="PIRSF" id="PIRSF001259">
    <property type="entry name" value="RibA"/>
    <property type="match status" value="1"/>
</dbReference>
<dbReference type="FunFam" id="3.40.50.10990:FF:000001">
    <property type="entry name" value="Riboflavin biosynthesis protein RibBA"/>
    <property type="match status" value="1"/>
</dbReference>
<dbReference type="EC" id="3.5.4.25" evidence="19"/>
<comment type="catalytic activity">
    <reaction evidence="18 19">
        <text>GTP + 4 H2O = 2,5-diamino-6-hydroxy-4-(5-phosphoribosylamino)-pyrimidine + formate + 2 phosphate + 3 H(+)</text>
        <dbReference type="Rhea" id="RHEA:23704"/>
        <dbReference type="ChEBI" id="CHEBI:15377"/>
        <dbReference type="ChEBI" id="CHEBI:15378"/>
        <dbReference type="ChEBI" id="CHEBI:15740"/>
        <dbReference type="ChEBI" id="CHEBI:37565"/>
        <dbReference type="ChEBI" id="CHEBI:43474"/>
        <dbReference type="ChEBI" id="CHEBI:58614"/>
        <dbReference type="EC" id="3.5.4.25"/>
    </reaction>
</comment>
<protein>
    <recommendedName>
        <fullName evidence="19">Riboflavin biosynthesis protein RibBA</fullName>
    </recommendedName>
    <domain>
        <recommendedName>
            <fullName evidence="19">3,4-dihydroxy-2-butanone 4-phosphate synthase</fullName>
            <shortName evidence="19">DHBP synthase</shortName>
            <ecNumber evidence="19">4.1.99.12</ecNumber>
        </recommendedName>
    </domain>
    <domain>
        <recommendedName>
            <fullName evidence="19">GTP cyclohydrolase-2</fullName>
            <ecNumber evidence="19">3.5.4.25</ecNumber>
        </recommendedName>
        <alternativeName>
            <fullName evidence="19">GTP cyclohydrolase II</fullName>
        </alternativeName>
    </domain>
</protein>
<comment type="cofactor">
    <cofactor evidence="2">
        <name>Mn(2+)</name>
        <dbReference type="ChEBI" id="CHEBI:29035"/>
    </cofactor>
</comment>
<evidence type="ECO:0000256" key="16">
    <source>
        <dbReference type="ARBA" id="ARBA00023268"/>
    </source>
</evidence>
<evidence type="ECO:0000256" key="10">
    <source>
        <dbReference type="ARBA" id="ARBA00022801"/>
    </source>
</evidence>
<dbReference type="GO" id="GO:0000287">
    <property type="term" value="F:magnesium ion binding"/>
    <property type="evidence" value="ECO:0007669"/>
    <property type="project" value="UniProtKB-UniRule"/>
</dbReference>
<comment type="cofactor">
    <cofactor evidence="19">
        <name>Mg(2+)</name>
        <dbReference type="ChEBI" id="CHEBI:18420"/>
    </cofactor>
    <cofactor evidence="19">
        <name>Mn(2+)</name>
        <dbReference type="ChEBI" id="CHEBI:29035"/>
    </cofactor>
    <text evidence="19">Binds 2 divalent metal cations per subunit. Magnesium or manganese.</text>
</comment>
<feature type="binding site" evidence="19">
    <location>
        <position position="274"/>
    </location>
    <ligand>
        <name>Zn(2+)</name>
        <dbReference type="ChEBI" id="CHEBI:29105"/>
        <note>catalytic</note>
    </ligand>
</feature>
<feature type="binding site" evidence="19">
    <location>
        <position position="32"/>
    </location>
    <ligand>
        <name>Mg(2+)</name>
        <dbReference type="ChEBI" id="CHEBI:18420"/>
        <label>1</label>
    </ligand>
</feature>
<feature type="region of interest" description="GTP cyclohydrolase II" evidence="19">
    <location>
        <begin position="206"/>
        <end position="404"/>
    </location>
</feature>
<dbReference type="InterPro" id="IPR017945">
    <property type="entry name" value="DHBP_synth_RibB-like_a/b_dom"/>
</dbReference>
<dbReference type="PANTHER" id="PTHR21327">
    <property type="entry name" value="GTP CYCLOHYDROLASE II-RELATED"/>
    <property type="match status" value="1"/>
</dbReference>
<feature type="binding site" evidence="19">
    <location>
        <position position="277"/>
    </location>
    <ligand>
        <name>GTP</name>
        <dbReference type="ChEBI" id="CHEBI:37565"/>
    </ligand>
</feature>
<organism evidence="21 22">
    <name type="scientific">candidate division GN15 bacterium</name>
    <dbReference type="NCBI Taxonomy" id="2072418"/>
    <lineage>
        <taxon>Bacteria</taxon>
        <taxon>candidate division GN15</taxon>
    </lineage>
</organism>
<dbReference type="CDD" id="cd00641">
    <property type="entry name" value="GTP_cyclohydro2"/>
    <property type="match status" value="1"/>
</dbReference>
<evidence type="ECO:0000256" key="19">
    <source>
        <dbReference type="HAMAP-Rule" id="MF_01283"/>
    </source>
</evidence>
<keyword evidence="11 19" id="KW-0862">Zinc</keyword>
<proteinExistence type="inferred from homology"/>
<evidence type="ECO:0000256" key="1">
    <source>
        <dbReference type="ARBA" id="ARBA00000141"/>
    </source>
</evidence>
<accession>A0A855X4V5</accession>
<feature type="active site" description="Proton acceptor; for GTP cyclohydrolase activity" evidence="19">
    <location>
        <position position="333"/>
    </location>
</feature>
<dbReference type="Gene3D" id="3.90.870.10">
    <property type="entry name" value="DHBP synthase"/>
    <property type="match status" value="1"/>
</dbReference>
<evidence type="ECO:0000256" key="14">
    <source>
        <dbReference type="ARBA" id="ARBA00023211"/>
    </source>
</evidence>
<name>A0A855X4V5_9BACT</name>
<dbReference type="InterPro" id="IPR000926">
    <property type="entry name" value="RibA"/>
</dbReference>
<keyword evidence="16 19" id="KW-0511">Multifunctional enzyme</keyword>
<feature type="binding site" evidence="19">
    <location>
        <position position="361"/>
    </location>
    <ligand>
        <name>GTP</name>
        <dbReference type="ChEBI" id="CHEBI:37565"/>
    </ligand>
</feature>